<dbReference type="EMBL" id="JAINUF010000013">
    <property type="protein sequence ID" value="KAJ8343296.1"/>
    <property type="molecule type" value="Genomic_DNA"/>
</dbReference>
<proteinExistence type="predicted"/>
<evidence type="ECO:0000256" key="1">
    <source>
        <dbReference type="SAM" id="MobiDB-lite"/>
    </source>
</evidence>
<gene>
    <name evidence="2" type="ORF">SKAU_G00306250</name>
</gene>
<protein>
    <submittedName>
        <fullName evidence="2">Uncharacterized protein</fullName>
    </submittedName>
</protein>
<organism evidence="2 3">
    <name type="scientific">Synaphobranchus kaupii</name>
    <name type="common">Kaup's arrowtooth eel</name>
    <dbReference type="NCBI Taxonomy" id="118154"/>
    <lineage>
        <taxon>Eukaryota</taxon>
        <taxon>Metazoa</taxon>
        <taxon>Chordata</taxon>
        <taxon>Craniata</taxon>
        <taxon>Vertebrata</taxon>
        <taxon>Euteleostomi</taxon>
        <taxon>Actinopterygii</taxon>
        <taxon>Neopterygii</taxon>
        <taxon>Teleostei</taxon>
        <taxon>Anguilliformes</taxon>
        <taxon>Synaphobranchidae</taxon>
        <taxon>Synaphobranchus</taxon>
    </lineage>
</organism>
<feature type="region of interest" description="Disordered" evidence="1">
    <location>
        <begin position="19"/>
        <end position="45"/>
    </location>
</feature>
<keyword evidence="3" id="KW-1185">Reference proteome</keyword>
<accession>A0A9Q1EQS7</accession>
<name>A0A9Q1EQS7_SYNKA</name>
<evidence type="ECO:0000313" key="2">
    <source>
        <dbReference type="EMBL" id="KAJ8343296.1"/>
    </source>
</evidence>
<reference evidence="2" key="1">
    <citation type="journal article" date="2023" name="Science">
        <title>Genome structures resolve the early diversification of teleost fishes.</title>
        <authorList>
            <person name="Parey E."/>
            <person name="Louis A."/>
            <person name="Montfort J."/>
            <person name="Bouchez O."/>
            <person name="Roques C."/>
            <person name="Iampietro C."/>
            <person name="Lluch J."/>
            <person name="Castinel A."/>
            <person name="Donnadieu C."/>
            <person name="Desvignes T."/>
            <person name="Floi Bucao C."/>
            <person name="Jouanno E."/>
            <person name="Wen M."/>
            <person name="Mejri S."/>
            <person name="Dirks R."/>
            <person name="Jansen H."/>
            <person name="Henkel C."/>
            <person name="Chen W.J."/>
            <person name="Zahm M."/>
            <person name="Cabau C."/>
            <person name="Klopp C."/>
            <person name="Thompson A.W."/>
            <person name="Robinson-Rechavi M."/>
            <person name="Braasch I."/>
            <person name="Lecointre G."/>
            <person name="Bobe J."/>
            <person name="Postlethwait J.H."/>
            <person name="Berthelot C."/>
            <person name="Roest Crollius H."/>
            <person name="Guiguen Y."/>
        </authorList>
    </citation>
    <scope>NUCLEOTIDE SEQUENCE</scope>
    <source>
        <strain evidence="2">WJC10195</strain>
    </source>
</reference>
<dbReference type="AlphaFoldDB" id="A0A9Q1EQS7"/>
<evidence type="ECO:0000313" key="3">
    <source>
        <dbReference type="Proteomes" id="UP001152622"/>
    </source>
</evidence>
<dbReference type="Proteomes" id="UP001152622">
    <property type="component" value="Chromosome 13"/>
</dbReference>
<sequence length="82" mass="8894">MLLETFNCIKAKYGSFKGKIPNGRTAGEGEKPGKYGRLTGPETTGIRREVPDSAVVQLGGGEDDWAKTDPRGPRLQVMMTLI</sequence>
<comment type="caution">
    <text evidence="2">The sequence shown here is derived from an EMBL/GenBank/DDBJ whole genome shotgun (WGS) entry which is preliminary data.</text>
</comment>